<feature type="transmembrane region" description="Helical" evidence="1">
    <location>
        <begin position="264"/>
        <end position="283"/>
    </location>
</feature>
<proteinExistence type="predicted"/>
<keyword evidence="1" id="KW-0472">Membrane</keyword>
<name>X0S5J3_9ZZZZ</name>
<feature type="transmembrane region" description="Helical" evidence="1">
    <location>
        <begin position="336"/>
        <end position="356"/>
    </location>
</feature>
<protein>
    <recommendedName>
        <fullName evidence="3">ABC3 transporter permease protein domain-containing protein</fullName>
    </recommendedName>
</protein>
<keyword evidence="1" id="KW-1133">Transmembrane helix</keyword>
<comment type="caution">
    <text evidence="2">The sequence shown here is derived from an EMBL/GenBank/DDBJ whole genome shotgun (WGS) entry which is preliminary data.</text>
</comment>
<organism evidence="2">
    <name type="scientific">marine sediment metagenome</name>
    <dbReference type="NCBI Taxonomy" id="412755"/>
    <lineage>
        <taxon>unclassified sequences</taxon>
        <taxon>metagenomes</taxon>
        <taxon>ecological metagenomes</taxon>
    </lineage>
</organism>
<feature type="transmembrane region" description="Helical" evidence="1">
    <location>
        <begin position="290"/>
        <end position="310"/>
    </location>
</feature>
<dbReference type="AlphaFoldDB" id="X0S5J3"/>
<accession>X0S5J3</accession>
<evidence type="ECO:0000313" key="2">
    <source>
        <dbReference type="EMBL" id="GAF71202.1"/>
    </source>
</evidence>
<evidence type="ECO:0000256" key="1">
    <source>
        <dbReference type="SAM" id="Phobius"/>
    </source>
</evidence>
<feature type="non-terminal residue" evidence="2">
    <location>
        <position position="1"/>
    </location>
</feature>
<keyword evidence="1" id="KW-0812">Transmembrane</keyword>
<sequence length="371" mass="42193">HVKVYYERSIKEIFGNIVILHEKNPDFDIFDFVHPPLELNLNKIRTILKKILPVSAELKPFAFNYLFIEKDIVSEKIILLSSKKISGITVQEGLKRPYGNSIMINSEFRKRIKNFYDHEIDIGSKIHVAMADKNSVKRRILTVTSLFSFIELNRTLGLINLMNIEDYRNLFSKNDNPYNLLFLKIPSSNREGDKILTERINNIFRKTGVPCRAVPHTRIFRSVNNLISGFGALINIFIFSVFFIILISIINLMVTLYIETEKDIAVIMALGGGAASGPVLIATEVIILSLTAWIGSVILTLSTIAILFIFRIEITNPVLSALLGQRLIFHPGIADYFTTFLLIIITILFGSIYPLIRSGKIDYNKILKEDN</sequence>
<reference evidence="2" key="1">
    <citation type="journal article" date="2014" name="Front. Microbiol.">
        <title>High frequency of phylogenetically diverse reductive dehalogenase-homologous genes in deep subseafloor sedimentary metagenomes.</title>
        <authorList>
            <person name="Kawai M."/>
            <person name="Futagami T."/>
            <person name="Toyoda A."/>
            <person name="Takaki Y."/>
            <person name="Nishi S."/>
            <person name="Hori S."/>
            <person name="Arai W."/>
            <person name="Tsubouchi T."/>
            <person name="Morono Y."/>
            <person name="Uchiyama I."/>
            <person name="Ito T."/>
            <person name="Fujiyama A."/>
            <person name="Inagaki F."/>
            <person name="Takami H."/>
        </authorList>
    </citation>
    <scope>NUCLEOTIDE SEQUENCE</scope>
    <source>
        <strain evidence="2">Expedition CK06-06</strain>
    </source>
</reference>
<dbReference type="EMBL" id="BARS01003984">
    <property type="protein sequence ID" value="GAF71202.1"/>
    <property type="molecule type" value="Genomic_DNA"/>
</dbReference>
<evidence type="ECO:0008006" key="3">
    <source>
        <dbReference type="Google" id="ProtNLM"/>
    </source>
</evidence>
<feature type="transmembrane region" description="Helical" evidence="1">
    <location>
        <begin position="226"/>
        <end position="258"/>
    </location>
</feature>
<gene>
    <name evidence="2" type="ORF">S01H1_07756</name>
</gene>